<comment type="caution">
    <text evidence="2">The sequence shown here is derived from an EMBL/GenBank/DDBJ whole genome shotgun (WGS) entry which is preliminary data.</text>
</comment>
<sequence length="318" mass="35608">MSTLYPPPLSRLYLLAFDERHSFEHSLLGLAGPPTTDEAEVIRRMKTLIYTGFQLALRQGGRRDGNGVLVDEQYGTHVAAHALEDGPLLALSVEKNGQDEFDFEYGQDFGAHVETFDPAFTKVQVHYNPEGNAELNARQIERLARLTDWLQARGRRFLLELRVPPTQAQFDAVGGDRERYDAELRPSLVVRAMSELQAGGVEPDVWKIEGLDQPTDCANVVRQARTEGREHVSCIVLDHHAGWKRLERWLRVAGATPGFIGFSIGQTIWRNPLRALQDGRITAADAAQRISENYQRALITWDKAALCSPIQQVEASPS</sequence>
<dbReference type="RefSeq" id="WP_267536182.1">
    <property type="nucleotide sequence ID" value="NZ_JAPNKA010000001.1"/>
</dbReference>
<accession>A0ABT4A6R9</accession>
<proteinExistence type="predicted"/>
<dbReference type="Proteomes" id="UP001207654">
    <property type="component" value="Unassembled WGS sequence"/>
</dbReference>
<dbReference type="InterPro" id="IPR018659">
    <property type="entry name" value="DUF2090"/>
</dbReference>
<gene>
    <name evidence="2" type="ORF">OV287_23030</name>
</gene>
<dbReference type="Gene3D" id="3.20.20.70">
    <property type="entry name" value="Aldolase class I"/>
    <property type="match status" value="1"/>
</dbReference>
<dbReference type="Pfam" id="PF09863">
    <property type="entry name" value="DUF2090"/>
    <property type="match status" value="1"/>
</dbReference>
<dbReference type="EMBL" id="JAPNKA010000001">
    <property type="protein sequence ID" value="MCY1077348.1"/>
    <property type="molecule type" value="Genomic_DNA"/>
</dbReference>
<feature type="domain" description="DUF2090" evidence="1">
    <location>
        <begin position="10"/>
        <end position="304"/>
    </location>
</feature>
<keyword evidence="3" id="KW-1185">Reference proteome</keyword>
<name>A0ABT4A6R9_9BACT</name>
<organism evidence="2 3">
    <name type="scientific">Archangium lansingense</name>
    <dbReference type="NCBI Taxonomy" id="2995310"/>
    <lineage>
        <taxon>Bacteria</taxon>
        <taxon>Pseudomonadati</taxon>
        <taxon>Myxococcota</taxon>
        <taxon>Myxococcia</taxon>
        <taxon>Myxococcales</taxon>
        <taxon>Cystobacterineae</taxon>
        <taxon>Archangiaceae</taxon>
        <taxon>Archangium</taxon>
    </lineage>
</organism>
<evidence type="ECO:0000313" key="3">
    <source>
        <dbReference type="Proteomes" id="UP001207654"/>
    </source>
</evidence>
<protein>
    <submittedName>
        <fullName evidence="2">DUF2090 domain-containing protein</fullName>
    </submittedName>
</protein>
<evidence type="ECO:0000259" key="1">
    <source>
        <dbReference type="Pfam" id="PF09863"/>
    </source>
</evidence>
<evidence type="ECO:0000313" key="2">
    <source>
        <dbReference type="EMBL" id="MCY1077348.1"/>
    </source>
</evidence>
<dbReference type="InterPro" id="IPR013785">
    <property type="entry name" value="Aldolase_TIM"/>
</dbReference>
<reference evidence="2 3" key="1">
    <citation type="submission" date="2022-11" db="EMBL/GenBank/DDBJ databases">
        <title>Minimal conservation of predation-associated metabolite biosynthetic gene clusters underscores biosynthetic potential of Myxococcota including descriptions for ten novel species: Archangium lansinium sp. nov., Myxococcus landrumus sp. nov., Nannocystis bai.</title>
        <authorList>
            <person name="Ahearne A."/>
            <person name="Stevens C."/>
            <person name="Phillips K."/>
        </authorList>
    </citation>
    <scope>NUCLEOTIDE SEQUENCE [LARGE SCALE GENOMIC DNA]</scope>
    <source>
        <strain evidence="2 3">MIWBW</strain>
    </source>
</reference>